<sequence>MEALVPAFIAALVMQVGDRATWLTALLADRYGRPVRVALAATLAHAAGNALAAAAGGWIGPMLTPNAKSLFLALSLIFGGAVLLWRVAPPDRLEGWKLGAFLTPLLGIFILALGDPTQSFTLALAARSYPWFAFAGAALGSMTVAFAAAMLGELAWRKLPLRWVRIALGSIGMIGGAILALSAVRLL</sequence>
<dbReference type="AlphaFoldDB" id="A0A6G6Y0H9"/>
<protein>
    <recommendedName>
        <fullName evidence="6">GDT1 family protein</fullName>
    </recommendedName>
</protein>
<comment type="similarity">
    <text evidence="2 6">Belongs to the GDT1 family.</text>
</comment>
<keyword evidence="8" id="KW-1185">Reference proteome</keyword>
<evidence type="ECO:0000313" key="8">
    <source>
        <dbReference type="Proteomes" id="UP000501568"/>
    </source>
</evidence>
<feature type="transmembrane region" description="Helical" evidence="6">
    <location>
        <begin position="70"/>
        <end position="88"/>
    </location>
</feature>
<dbReference type="KEGG" id="spzr:G5C33_00530"/>
<feature type="transmembrane region" description="Helical" evidence="6">
    <location>
        <begin position="129"/>
        <end position="151"/>
    </location>
</feature>
<dbReference type="Pfam" id="PF01169">
    <property type="entry name" value="GDT1"/>
    <property type="match status" value="2"/>
</dbReference>
<proteinExistence type="inferred from homology"/>
<keyword evidence="4 6" id="KW-1133">Transmembrane helix</keyword>
<evidence type="ECO:0000256" key="1">
    <source>
        <dbReference type="ARBA" id="ARBA00004141"/>
    </source>
</evidence>
<gene>
    <name evidence="7" type="ORF">G5C33_00530</name>
</gene>
<dbReference type="GO" id="GO:0016020">
    <property type="term" value="C:membrane"/>
    <property type="evidence" value="ECO:0007669"/>
    <property type="project" value="UniProtKB-SubCell"/>
</dbReference>
<dbReference type="GO" id="GO:0046873">
    <property type="term" value="F:metal ion transmembrane transporter activity"/>
    <property type="evidence" value="ECO:0007669"/>
    <property type="project" value="InterPro"/>
</dbReference>
<evidence type="ECO:0000256" key="5">
    <source>
        <dbReference type="ARBA" id="ARBA00023136"/>
    </source>
</evidence>
<accession>A0A6G6Y0H9</accession>
<evidence type="ECO:0000256" key="6">
    <source>
        <dbReference type="RuleBase" id="RU365102"/>
    </source>
</evidence>
<dbReference type="EMBL" id="CP049109">
    <property type="protein sequence ID" value="QIG78425.1"/>
    <property type="molecule type" value="Genomic_DNA"/>
</dbReference>
<evidence type="ECO:0000313" key="7">
    <source>
        <dbReference type="EMBL" id="QIG78425.1"/>
    </source>
</evidence>
<name>A0A6G6Y0H9_9SPHN</name>
<feature type="transmembrane region" description="Helical" evidence="6">
    <location>
        <begin position="100"/>
        <end position="117"/>
    </location>
</feature>
<evidence type="ECO:0000256" key="2">
    <source>
        <dbReference type="ARBA" id="ARBA00009190"/>
    </source>
</evidence>
<feature type="transmembrane region" description="Helical" evidence="6">
    <location>
        <begin position="163"/>
        <end position="184"/>
    </location>
</feature>
<feature type="transmembrane region" description="Helical" evidence="6">
    <location>
        <begin position="35"/>
        <end position="58"/>
    </location>
</feature>
<reference evidence="7 8" key="1">
    <citation type="submission" date="2020-02" db="EMBL/GenBank/DDBJ databases">
        <authorList>
            <person name="Zheng R.K."/>
            <person name="Sun C.M."/>
        </authorList>
    </citation>
    <scope>NUCLEOTIDE SEQUENCE [LARGE SCALE GENOMIC DNA]</scope>
    <source>
        <strain evidence="8">zrk23</strain>
    </source>
</reference>
<organism evidence="7 8">
    <name type="scientific">Stakelama tenebrarum</name>
    <dbReference type="NCBI Taxonomy" id="2711215"/>
    <lineage>
        <taxon>Bacteria</taxon>
        <taxon>Pseudomonadati</taxon>
        <taxon>Pseudomonadota</taxon>
        <taxon>Alphaproteobacteria</taxon>
        <taxon>Sphingomonadales</taxon>
        <taxon>Sphingomonadaceae</taxon>
        <taxon>Stakelama</taxon>
    </lineage>
</organism>
<dbReference type="InterPro" id="IPR001727">
    <property type="entry name" value="GDT1-like"/>
</dbReference>
<evidence type="ECO:0000256" key="4">
    <source>
        <dbReference type="ARBA" id="ARBA00022989"/>
    </source>
</evidence>
<evidence type="ECO:0000256" key="3">
    <source>
        <dbReference type="ARBA" id="ARBA00022692"/>
    </source>
</evidence>
<dbReference type="Proteomes" id="UP000501568">
    <property type="component" value="Chromosome"/>
</dbReference>
<comment type="subcellular location">
    <subcellularLocation>
        <location evidence="1 6">Membrane</location>
        <topology evidence="1 6">Multi-pass membrane protein</topology>
    </subcellularLocation>
</comment>
<keyword evidence="3 6" id="KW-0812">Transmembrane</keyword>
<dbReference type="RefSeq" id="WP_165325423.1">
    <property type="nucleotide sequence ID" value="NZ_CP049109.1"/>
</dbReference>
<keyword evidence="5 6" id="KW-0472">Membrane</keyword>